<feature type="region of interest" description="Disordered" evidence="2">
    <location>
        <begin position="291"/>
        <end position="316"/>
    </location>
</feature>
<feature type="compositionally biased region" description="Polar residues" evidence="2">
    <location>
        <begin position="469"/>
        <end position="482"/>
    </location>
</feature>
<feature type="compositionally biased region" description="Low complexity" evidence="2">
    <location>
        <begin position="34"/>
        <end position="52"/>
    </location>
</feature>
<evidence type="ECO:0000256" key="1">
    <source>
        <dbReference type="ARBA" id="ARBA00022729"/>
    </source>
</evidence>
<dbReference type="AlphaFoldDB" id="A0A7S2UMU5"/>
<feature type="compositionally biased region" description="Polar residues" evidence="2">
    <location>
        <begin position="602"/>
        <end position="611"/>
    </location>
</feature>
<sequence length="1012" mass="109640">MSGYAVEDYAIGAPSTRSPSHDEEMGHSYPSPPRIGTADFAAAATPIAGTRRTLIDQHSPHSYSSTPPPAPAENPSFRDVWQTDDDDEEEEYGTTPVDDEVILVEASLSRAPSMSSTVGDMLSLTSISSGRMSTTIVDLDQSVEGLTVQTPPLGDAGVSVFDFDDSTLPTITTIHQSSDRSLSINMDSFKRGEDTQERRKQLEMLGYEKSYYHEPPLVPAVIVKDENTTSNLDDEYRQPNNYRERRKEKKRRYLLGGISCERWLLAILLFFIAIVIGLMMALLLTGELGPRGSSGNSPSEGNQNGIDNNGEDPTIPRVQNTSIELVPLYVELFTTATSDEVETNGLLLEAAEEHLTAIMNPNVLYFENIDLSITIEGKLSRFNRMHNTNRQLVDGRQSVTARLAGTLNLVDSATSAPVASQLELLNKVAFSGARIEEFLAFVRFSGLDTTSISVTDQNGDQIGFASVEPITTSPSNSPTRQGYTKPPVTSPPSPAPIRNPTLKPSTTERETSPQPMLQPTASPTKNPTRNPTESPEENSTSSPTDNPTRRPTLSPTNPPVLAPTREPTSNPTPRPTNPPTRAPTREPTTKPTSDPTNPPTRPITQLPTYSPGNHVWKQVGSTIIGQEEEARLGNPVSLSSDGKRMAVGGKLHGTGSSPDNGIVRVFEEKNNKWEPMGQDIFGENALDWMGYSVSLSGNGRRLAVGASGYHDGTGLVKIYEFNGFWNQLGGDLIGDSQSDFFGCWVSISRDGTTVAVGAYQKAEGSFEESKGRLRGYVRVYSFVKGTWLKKGNRIRGESPGDISGRSLSLSDDGSILAVGAQHNSGNGEESGHARIFRFDNDNDDWVQMGQDLDGEDEGDHFGRAVSLSGDGGVIAVGAHLNDGNGNDSGHVRVFKYNTDIKLWLQIGDDIDGEQRLDQFGWQVTLSADGHTLGVGAWSSERNNREEIGHVSIFRVNGGSWQKLGDDIVGEEEGDESGRSVSLSANGERIAIGATRSNNSRGSVRILDVQASP</sequence>
<keyword evidence="3" id="KW-1133">Transmembrane helix</keyword>
<accession>A0A7S2UMU5</accession>
<keyword evidence="3" id="KW-0472">Membrane</keyword>
<evidence type="ECO:0000313" key="4">
    <source>
        <dbReference type="EMBL" id="CAD9824682.1"/>
    </source>
</evidence>
<dbReference type="SUPFAM" id="SSF50965">
    <property type="entry name" value="Galactose oxidase, central domain"/>
    <property type="match status" value="1"/>
</dbReference>
<feature type="compositionally biased region" description="Polar residues" evidence="2">
    <location>
        <begin position="293"/>
        <end position="307"/>
    </location>
</feature>
<protein>
    <submittedName>
        <fullName evidence="4">Uncharacterized protein</fullName>
    </submittedName>
</protein>
<gene>
    <name evidence="4" type="ORF">ASEP1449_LOCUS16516</name>
</gene>
<dbReference type="EMBL" id="HBHQ01024518">
    <property type="protein sequence ID" value="CAD9824682.1"/>
    <property type="molecule type" value="Transcribed_RNA"/>
</dbReference>
<feature type="compositionally biased region" description="Pro residues" evidence="2">
    <location>
        <begin position="488"/>
        <end position="497"/>
    </location>
</feature>
<feature type="transmembrane region" description="Helical" evidence="3">
    <location>
        <begin position="253"/>
        <end position="284"/>
    </location>
</feature>
<proteinExistence type="predicted"/>
<dbReference type="InterPro" id="IPR011043">
    <property type="entry name" value="Gal_Oxase/kelch_b-propeller"/>
</dbReference>
<dbReference type="Gene3D" id="2.130.10.130">
    <property type="entry name" value="Integrin alpha, N-terminal"/>
    <property type="match status" value="1"/>
</dbReference>
<feature type="compositionally biased region" description="Low complexity" evidence="2">
    <location>
        <begin position="530"/>
        <end position="544"/>
    </location>
</feature>
<keyword evidence="1" id="KW-0732">Signal</keyword>
<organism evidence="4">
    <name type="scientific">Attheya septentrionalis</name>
    <dbReference type="NCBI Taxonomy" id="420275"/>
    <lineage>
        <taxon>Eukaryota</taxon>
        <taxon>Sar</taxon>
        <taxon>Stramenopiles</taxon>
        <taxon>Ochrophyta</taxon>
        <taxon>Bacillariophyta</taxon>
        <taxon>Coscinodiscophyceae</taxon>
        <taxon>Chaetocerotophycidae</taxon>
        <taxon>Chaetocerotales</taxon>
        <taxon>Attheyaceae</taxon>
        <taxon>Attheya</taxon>
    </lineage>
</organism>
<feature type="compositionally biased region" description="Pro residues" evidence="2">
    <location>
        <begin position="570"/>
        <end position="581"/>
    </location>
</feature>
<keyword evidence="3" id="KW-0812">Transmembrane</keyword>
<dbReference type="InterPro" id="IPR028994">
    <property type="entry name" value="Integrin_alpha_N"/>
</dbReference>
<evidence type="ECO:0000256" key="3">
    <source>
        <dbReference type="SAM" id="Phobius"/>
    </source>
</evidence>
<feature type="compositionally biased region" description="Polar residues" evidence="2">
    <location>
        <begin position="512"/>
        <end position="529"/>
    </location>
</feature>
<feature type="region of interest" description="Disordered" evidence="2">
    <location>
        <begin position="467"/>
        <end position="614"/>
    </location>
</feature>
<evidence type="ECO:0000256" key="2">
    <source>
        <dbReference type="SAM" id="MobiDB-lite"/>
    </source>
</evidence>
<feature type="region of interest" description="Disordered" evidence="2">
    <location>
        <begin position="1"/>
        <end position="80"/>
    </location>
</feature>
<dbReference type="InterPro" id="IPR013517">
    <property type="entry name" value="FG-GAP"/>
</dbReference>
<dbReference type="PANTHER" id="PTHR36220">
    <property type="entry name" value="UNNAMED PRODUCT"/>
    <property type="match status" value="1"/>
</dbReference>
<dbReference type="Pfam" id="PF14312">
    <property type="entry name" value="FG-GAP_2"/>
    <property type="match status" value="1"/>
</dbReference>
<feature type="compositionally biased region" description="Polar residues" evidence="2">
    <location>
        <begin position="545"/>
        <end position="555"/>
    </location>
</feature>
<reference evidence="4" key="1">
    <citation type="submission" date="2021-01" db="EMBL/GenBank/DDBJ databases">
        <authorList>
            <person name="Corre E."/>
            <person name="Pelletier E."/>
            <person name="Niang G."/>
            <person name="Scheremetjew M."/>
            <person name="Finn R."/>
            <person name="Kale V."/>
            <person name="Holt S."/>
            <person name="Cochrane G."/>
            <person name="Meng A."/>
            <person name="Brown T."/>
            <person name="Cohen L."/>
        </authorList>
    </citation>
    <scope>NUCLEOTIDE SEQUENCE</scope>
    <source>
        <strain evidence="4">CCMP2084</strain>
    </source>
</reference>
<dbReference type="PANTHER" id="PTHR36220:SF1">
    <property type="entry name" value="GAMMA TUBULIN COMPLEX COMPONENT C-TERMINAL DOMAIN-CONTAINING PROTEIN"/>
    <property type="match status" value="1"/>
</dbReference>
<name>A0A7S2UMU5_9STRA</name>